<feature type="active site" evidence="4">
    <location>
        <position position="17"/>
    </location>
</feature>
<dbReference type="EMBL" id="JAXBLV010000209">
    <property type="protein sequence ID" value="MDY3562181.1"/>
    <property type="molecule type" value="Genomic_DNA"/>
</dbReference>
<evidence type="ECO:0000313" key="7">
    <source>
        <dbReference type="EMBL" id="MDY3562181.1"/>
    </source>
</evidence>
<evidence type="ECO:0000256" key="1">
    <source>
        <dbReference type="ARBA" id="ARBA00005614"/>
    </source>
</evidence>
<dbReference type="InterPro" id="IPR001792">
    <property type="entry name" value="Acylphosphatase-like_dom"/>
</dbReference>
<keyword evidence="4" id="KW-0378">Hydrolase</keyword>
<dbReference type="SUPFAM" id="SSF54975">
    <property type="entry name" value="Acylphosphatase/BLUF domain-like"/>
    <property type="match status" value="1"/>
</dbReference>
<organism evidence="7 8">
    <name type="scientific">Gemmata algarum</name>
    <dbReference type="NCBI Taxonomy" id="2975278"/>
    <lineage>
        <taxon>Bacteria</taxon>
        <taxon>Pseudomonadati</taxon>
        <taxon>Planctomycetota</taxon>
        <taxon>Planctomycetia</taxon>
        <taxon>Gemmatales</taxon>
        <taxon>Gemmataceae</taxon>
        <taxon>Gemmata</taxon>
    </lineage>
</organism>
<evidence type="ECO:0000313" key="8">
    <source>
        <dbReference type="Proteomes" id="UP001272242"/>
    </source>
</evidence>
<dbReference type="InterPro" id="IPR036046">
    <property type="entry name" value="Acylphosphatase-like_dom_sf"/>
</dbReference>
<dbReference type="PANTHER" id="PTHR47268">
    <property type="entry name" value="ACYLPHOSPHATASE"/>
    <property type="match status" value="1"/>
</dbReference>
<dbReference type="PANTHER" id="PTHR47268:SF4">
    <property type="entry name" value="ACYLPHOSPHATASE"/>
    <property type="match status" value="1"/>
</dbReference>
<protein>
    <recommendedName>
        <fullName evidence="2 4">acylphosphatase</fullName>
        <ecNumber evidence="2 4">3.6.1.7</ecNumber>
    </recommendedName>
</protein>
<dbReference type="PROSITE" id="PS00151">
    <property type="entry name" value="ACYLPHOSPHATASE_2"/>
    <property type="match status" value="1"/>
</dbReference>
<gene>
    <name evidence="7" type="ORF">R5W23_003628</name>
</gene>
<evidence type="ECO:0000259" key="6">
    <source>
        <dbReference type="PROSITE" id="PS51160"/>
    </source>
</evidence>
<dbReference type="EC" id="3.6.1.7" evidence="2 4"/>
<dbReference type="InterPro" id="IPR020456">
    <property type="entry name" value="Acylphosphatase"/>
</dbReference>
<dbReference type="Gene3D" id="3.30.70.100">
    <property type="match status" value="1"/>
</dbReference>
<name>A0ABU5F8J2_9BACT</name>
<proteinExistence type="inferred from homology"/>
<accession>A0ABU5F8J2</accession>
<evidence type="ECO:0000256" key="3">
    <source>
        <dbReference type="ARBA" id="ARBA00047645"/>
    </source>
</evidence>
<comment type="similarity">
    <text evidence="1 5">Belongs to the acylphosphatase family.</text>
</comment>
<reference evidence="8" key="1">
    <citation type="journal article" date="2023" name="Mar. Drugs">
        <title>Gemmata algarum, a Novel Planctomycete Isolated from an Algal Mat, Displays Antimicrobial Activity.</title>
        <authorList>
            <person name="Kumar G."/>
            <person name="Kallscheuer N."/>
            <person name="Kashif M."/>
            <person name="Ahamad S."/>
            <person name="Jagadeeshwari U."/>
            <person name="Pannikurungottu S."/>
            <person name="Haufschild T."/>
            <person name="Kabuu M."/>
            <person name="Sasikala C."/>
            <person name="Jogler C."/>
            <person name="Ramana C."/>
        </authorList>
    </citation>
    <scope>NUCLEOTIDE SEQUENCE [LARGE SCALE GENOMIC DNA]</scope>
    <source>
        <strain evidence="8">JC673</strain>
    </source>
</reference>
<dbReference type="Pfam" id="PF00708">
    <property type="entry name" value="Acylphosphatase"/>
    <property type="match status" value="1"/>
</dbReference>
<dbReference type="InterPro" id="IPR017968">
    <property type="entry name" value="Acylphosphatase_CS"/>
</dbReference>
<comment type="caution">
    <text evidence="7">The sequence shown here is derived from an EMBL/GenBank/DDBJ whole genome shotgun (WGS) entry which is preliminary data.</text>
</comment>
<dbReference type="Proteomes" id="UP001272242">
    <property type="component" value="Unassembled WGS sequence"/>
</dbReference>
<evidence type="ECO:0000256" key="4">
    <source>
        <dbReference type="PROSITE-ProRule" id="PRU00520"/>
    </source>
</evidence>
<evidence type="ECO:0000256" key="5">
    <source>
        <dbReference type="RuleBase" id="RU004168"/>
    </source>
</evidence>
<evidence type="ECO:0000256" key="2">
    <source>
        <dbReference type="ARBA" id="ARBA00012150"/>
    </source>
</evidence>
<keyword evidence="8" id="KW-1185">Reference proteome</keyword>
<comment type="catalytic activity">
    <reaction evidence="3 4">
        <text>an acyl phosphate + H2O = a carboxylate + phosphate + H(+)</text>
        <dbReference type="Rhea" id="RHEA:14965"/>
        <dbReference type="ChEBI" id="CHEBI:15377"/>
        <dbReference type="ChEBI" id="CHEBI:15378"/>
        <dbReference type="ChEBI" id="CHEBI:29067"/>
        <dbReference type="ChEBI" id="CHEBI:43474"/>
        <dbReference type="ChEBI" id="CHEBI:59918"/>
        <dbReference type="EC" id="3.6.1.7"/>
    </reaction>
</comment>
<feature type="active site" evidence="4">
    <location>
        <position position="36"/>
    </location>
</feature>
<dbReference type="PROSITE" id="PS51160">
    <property type="entry name" value="ACYLPHOSPHATASE_3"/>
    <property type="match status" value="1"/>
</dbReference>
<feature type="domain" description="Acylphosphatase-like" evidence="6">
    <location>
        <begin position="2"/>
        <end position="89"/>
    </location>
</feature>
<sequence length="89" mass="9781">MARIVYYSGDVQGVGFRATAARLARSHPSVRGWVRNLSDGRVELLADGPAHAVEAFLAEVRARMADNITSEEATDREPGEPLHGFRIVY</sequence>
<dbReference type="RefSeq" id="WP_320688509.1">
    <property type="nucleotide sequence ID" value="NZ_JAXBLV010000209.1"/>
</dbReference>